<sequence length="245" mass="25797">MLRLLFILLPFALTACSQSNPVTPPANAAAGKQGAVKKASAVNPIVVELYQSQGCSSCPPANAALNAEAGRSDVIALNFSVTYWDRLGWKDTFGDPKYTQRQYDYAAALKNPNVYTPQVVINGRSDIVGNNPGELNGAIAASVPVSGGPAINHSAGKVTVGGGGGKADIWLIRYDRNVQNVAVKAGENSGRSLPHKNVVRQLVKLGNWAGKPATYAVPANQNRNFDTVILVQRPAAGPIIAAKRI</sequence>
<dbReference type="PANTHER" id="PTHR36057">
    <property type="match status" value="1"/>
</dbReference>
<dbReference type="EMBL" id="JBHSDH010000013">
    <property type="protein sequence ID" value="MFC4292805.1"/>
    <property type="molecule type" value="Genomic_DNA"/>
</dbReference>
<reference evidence="3" key="1">
    <citation type="journal article" date="2019" name="Int. J. Syst. Evol. Microbiol.">
        <title>The Global Catalogue of Microorganisms (GCM) 10K type strain sequencing project: providing services to taxonomists for standard genome sequencing and annotation.</title>
        <authorList>
            <consortium name="The Broad Institute Genomics Platform"/>
            <consortium name="The Broad Institute Genome Sequencing Center for Infectious Disease"/>
            <person name="Wu L."/>
            <person name="Ma J."/>
        </authorList>
    </citation>
    <scope>NUCLEOTIDE SEQUENCE [LARGE SCALE GENOMIC DNA]</scope>
    <source>
        <strain evidence="3">CECT 8531</strain>
    </source>
</reference>
<feature type="signal peptide" evidence="1">
    <location>
        <begin position="1"/>
        <end position="17"/>
    </location>
</feature>
<dbReference type="SUPFAM" id="SSF52833">
    <property type="entry name" value="Thioredoxin-like"/>
    <property type="match status" value="1"/>
</dbReference>
<dbReference type="Pfam" id="PF06764">
    <property type="entry name" value="DUF1223"/>
    <property type="match status" value="1"/>
</dbReference>
<keyword evidence="3" id="KW-1185">Reference proteome</keyword>
<dbReference type="Proteomes" id="UP001595887">
    <property type="component" value="Unassembled WGS sequence"/>
</dbReference>
<evidence type="ECO:0000313" key="2">
    <source>
        <dbReference type="EMBL" id="MFC4292805.1"/>
    </source>
</evidence>
<feature type="chain" id="PRO_5046398883" evidence="1">
    <location>
        <begin position="18"/>
        <end position="245"/>
    </location>
</feature>
<gene>
    <name evidence="2" type="ORF">ACFOWX_10315</name>
</gene>
<dbReference type="PROSITE" id="PS51257">
    <property type="entry name" value="PROKAR_LIPOPROTEIN"/>
    <property type="match status" value="1"/>
</dbReference>
<organism evidence="2 3">
    <name type="scientific">Sphingorhabdus arenilitoris</name>
    <dbReference type="NCBI Taxonomy" id="1490041"/>
    <lineage>
        <taxon>Bacteria</taxon>
        <taxon>Pseudomonadati</taxon>
        <taxon>Pseudomonadota</taxon>
        <taxon>Alphaproteobacteria</taxon>
        <taxon>Sphingomonadales</taxon>
        <taxon>Sphingomonadaceae</taxon>
        <taxon>Sphingorhabdus</taxon>
    </lineage>
</organism>
<comment type="caution">
    <text evidence="2">The sequence shown here is derived from an EMBL/GenBank/DDBJ whole genome shotgun (WGS) entry which is preliminary data.</text>
</comment>
<protein>
    <submittedName>
        <fullName evidence="2">DUF1223 domain-containing protein</fullName>
    </submittedName>
</protein>
<evidence type="ECO:0000313" key="3">
    <source>
        <dbReference type="Proteomes" id="UP001595887"/>
    </source>
</evidence>
<dbReference type="InterPro" id="IPR036249">
    <property type="entry name" value="Thioredoxin-like_sf"/>
</dbReference>
<keyword evidence="1" id="KW-0732">Signal</keyword>
<evidence type="ECO:0000256" key="1">
    <source>
        <dbReference type="SAM" id="SignalP"/>
    </source>
</evidence>
<dbReference type="InterPro" id="IPR010634">
    <property type="entry name" value="DUF1223"/>
</dbReference>
<proteinExistence type="predicted"/>
<name>A0ABV8RIU6_9SPHN</name>
<dbReference type="PANTHER" id="PTHR36057:SF1">
    <property type="entry name" value="LIPOPROTEIN LIPID ATTACHMENT SITE-LIKE PROTEIN, PUTATIVE (DUF1223)-RELATED"/>
    <property type="match status" value="1"/>
</dbReference>
<dbReference type="RefSeq" id="WP_381423794.1">
    <property type="nucleotide sequence ID" value="NZ_JBHSDH010000013.1"/>
</dbReference>
<accession>A0ABV8RIU6</accession>